<evidence type="ECO:0000313" key="1">
    <source>
        <dbReference type="EMBL" id="MFC0389287.1"/>
    </source>
</evidence>
<reference evidence="1 2" key="1">
    <citation type="submission" date="2024-09" db="EMBL/GenBank/DDBJ databases">
        <authorList>
            <person name="Sun Q."/>
            <person name="Mori K."/>
        </authorList>
    </citation>
    <scope>NUCLEOTIDE SEQUENCE [LARGE SCALE GENOMIC DNA]</scope>
    <source>
        <strain evidence="1 2">CCM 7468</strain>
    </source>
</reference>
<sequence>MLRGTLDALVAQAPGWHSGRPVMILVGSVTAGVPSVGKGVAAPVFAT</sequence>
<evidence type="ECO:0008006" key="3">
    <source>
        <dbReference type="Google" id="ProtNLM"/>
    </source>
</evidence>
<gene>
    <name evidence="1" type="ORF">ACFFIC_27640</name>
</gene>
<evidence type="ECO:0000313" key="2">
    <source>
        <dbReference type="Proteomes" id="UP001589789"/>
    </source>
</evidence>
<protein>
    <recommendedName>
        <fullName evidence="3">Tetraacyldisaccharide 4'-kinase</fullName>
    </recommendedName>
</protein>
<name>A0ABV6J168_9PROT</name>
<keyword evidence="2" id="KW-1185">Reference proteome</keyword>
<comment type="caution">
    <text evidence="1">The sequence shown here is derived from an EMBL/GenBank/DDBJ whole genome shotgun (WGS) entry which is preliminary data.</text>
</comment>
<dbReference type="RefSeq" id="WP_377056525.1">
    <property type="nucleotide sequence ID" value="NZ_JBHLVZ010000100.1"/>
</dbReference>
<accession>A0ABV6J168</accession>
<dbReference type="Proteomes" id="UP001589789">
    <property type="component" value="Unassembled WGS sequence"/>
</dbReference>
<dbReference type="EMBL" id="JBHLVZ010000100">
    <property type="protein sequence ID" value="MFC0389287.1"/>
    <property type="molecule type" value="Genomic_DNA"/>
</dbReference>
<organism evidence="1 2">
    <name type="scientific">Muricoccus vinaceus</name>
    <dbReference type="NCBI Taxonomy" id="424704"/>
    <lineage>
        <taxon>Bacteria</taxon>
        <taxon>Pseudomonadati</taxon>
        <taxon>Pseudomonadota</taxon>
        <taxon>Alphaproteobacteria</taxon>
        <taxon>Acetobacterales</taxon>
        <taxon>Roseomonadaceae</taxon>
        <taxon>Muricoccus</taxon>
    </lineage>
</organism>
<proteinExistence type="predicted"/>